<dbReference type="EMBL" id="JAHVJA010000003">
    <property type="protein sequence ID" value="MBY6139617.1"/>
    <property type="molecule type" value="Genomic_DNA"/>
</dbReference>
<sequence>MTGPANDHAGLSDTFALRRRQRAVNRFVRLFGACVFMALFFYGIWAGHTWVAAAAIWMLTPMLLVFAARLPVLLDPIVEPKHCLSASDAMRSREVWLQFFKRNWFAVVSWSMTSAFLLRTGWLPWGGVAGFWVFVLLAGFLHAKSSVELRRACA</sequence>
<comment type="caution">
    <text evidence="2">The sequence shown here is derived from an EMBL/GenBank/DDBJ whole genome shotgun (WGS) entry which is preliminary data.</text>
</comment>
<dbReference type="RefSeq" id="WP_222508130.1">
    <property type="nucleotide sequence ID" value="NZ_JAHVJA010000003.1"/>
</dbReference>
<reference evidence="2 3" key="1">
    <citation type="submission" date="2021-06" db="EMBL/GenBank/DDBJ databases">
        <title>50 bacteria genomes isolated from Dapeng, Shenzhen, China.</title>
        <authorList>
            <person name="Zheng W."/>
            <person name="Yu S."/>
            <person name="Huang Y."/>
        </authorList>
    </citation>
    <scope>NUCLEOTIDE SEQUENCE [LARGE SCALE GENOMIC DNA]</scope>
    <source>
        <strain evidence="2 3">DP1N14-2</strain>
    </source>
</reference>
<accession>A0ABS7NEH4</accession>
<keyword evidence="3" id="KW-1185">Reference proteome</keyword>
<organism evidence="2 3">
    <name type="scientific">Leisingera daeponensis</name>
    <dbReference type="NCBI Taxonomy" id="405746"/>
    <lineage>
        <taxon>Bacteria</taxon>
        <taxon>Pseudomonadati</taxon>
        <taxon>Pseudomonadota</taxon>
        <taxon>Alphaproteobacteria</taxon>
        <taxon>Rhodobacterales</taxon>
        <taxon>Roseobacteraceae</taxon>
        <taxon>Leisingera</taxon>
    </lineage>
</organism>
<feature type="transmembrane region" description="Helical" evidence="1">
    <location>
        <begin position="27"/>
        <end position="45"/>
    </location>
</feature>
<proteinExistence type="predicted"/>
<feature type="transmembrane region" description="Helical" evidence="1">
    <location>
        <begin position="51"/>
        <end position="74"/>
    </location>
</feature>
<dbReference type="Proteomes" id="UP000766629">
    <property type="component" value="Unassembled WGS sequence"/>
</dbReference>
<evidence type="ECO:0000256" key="1">
    <source>
        <dbReference type="SAM" id="Phobius"/>
    </source>
</evidence>
<keyword evidence="1" id="KW-0812">Transmembrane</keyword>
<feature type="transmembrane region" description="Helical" evidence="1">
    <location>
        <begin position="122"/>
        <end position="141"/>
    </location>
</feature>
<evidence type="ECO:0000313" key="3">
    <source>
        <dbReference type="Proteomes" id="UP000766629"/>
    </source>
</evidence>
<keyword evidence="1" id="KW-0472">Membrane</keyword>
<keyword evidence="1" id="KW-1133">Transmembrane helix</keyword>
<name>A0ABS7NEH4_9RHOB</name>
<gene>
    <name evidence="2" type="ORF">KUV26_09260</name>
</gene>
<evidence type="ECO:0000313" key="2">
    <source>
        <dbReference type="EMBL" id="MBY6139617.1"/>
    </source>
</evidence>
<protein>
    <submittedName>
        <fullName evidence="2">Uncharacterized protein</fullName>
    </submittedName>
</protein>